<evidence type="ECO:0000256" key="11">
    <source>
        <dbReference type="ARBA" id="ARBA00023136"/>
    </source>
</evidence>
<feature type="transmembrane region" description="Helical" evidence="13">
    <location>
        <begin position="96"/>
        <end position="119"/>
    </location>
</feature>
<dbReference type="SUPFAM" id="SSF81342">
    <property type="entry name" value="Transmembrane di-heme cytochromes"/>
    <property type="match status" value="1"/>
</dbReference>
<feature type="compositionally biased region" description="Basic and acidic residues" evidence="12">
    <location>
        <begin position="1"/>
        <end position="23"/>
    </location>
</feature>
<evidence type="ECO:0000256" key="12">
    <source>
        <dbReference type="SAM" id="MobiDB-lite"/>
    </source>
</evidence>
<dbReference type="PANTHER" id="PTHR30485">
    <property type="entry name" value="NI/FE-HYDROGENASE 1 B-TYPE CYTOCHROME SUBUNIT"/>
    <property type="match status" value="1"/>
</dbReference>
<dbReference type="GO" id="GO:0005506">
    <property type="term" value="F:iron ion binding"/>
    <property type="evidence" value="ECO:0007669"/>
    <property type="project" value="InterPro"/>
</dbReference>
<dbReference type="GO" id="GO:0020037">
    <property type="term" value="F:heme binding"/>
    <property type="evidence" value="ECO:0007669"/>
    <property type="project" value="TreeGrafter"/>
</dbReference>
<feature type="transmembrane region" description="Helical" evidence="13">
    <location>
        <begin position="215"/>
        <end position="235"/>
    </location>
</feature>
<dbReference type="EMBL" id="RBIJ01000001">
    <property type="protein sequence ID" value="RKQ88719.1"/>
    <property type="molecule type" value="Genomic_DNA"/>
</dbReference>
<feature type="transmembrane region" description="Helical" evidence="13">
    <location>
        <begin position="56"/>
        <end position="76"/>
    </location>
</feature>
<feature type="region of interest" description="Disordered" evidence="12">
    <location>
        <begin position="1"/>
        <end position="25"/>
    </location>
</feature>
<name>A0A660L7A2_9BACL</name>
<dbReference type="PRINTS" id="PR00161">
    <property type="entry name" value="NIHGNASECYTB"/>
</dbReference>
<evidence type="ECO:0000256" key="9">
    <source>
        <dbReference type="ARBA" id="ARBA00022989"/>
    </source>
</evidence>
<evidence type="ECO:0000256" key="3">
    <source>
        <dbReference type="ARBA" id="ARBA00022448"/>
    </source>
</evidence>
<evidence type="ECO:0000256" key="13">
    <source>
        <dbReference type="SAM" id="Phobius"/>
    </source>
</evidence>
<evidence type="ECO:0000256" key="10">
    <source>
        <dbReference type="ARBA" id="ARBA00023004"/>
    </source>
</evidence>
<evidence type="ECO:0000313" key="15">
    <source>
        <dbReference type="EMBL" id="RKQ88719.1"/>
    </source>
</evidence>
<dbReference type="InterPro" id="IPR011577">
    <property type="entry name" value="Cyt_b561_bac/Ni-Hgenase"/>
</dbReference>
<feature type="domain" description="Cytochrome b561 bacterial/Ni-hydrogenase" evidence="14">
    <location>
        <begin position="49"/>
        <end position="252"/>
    </location>
</feature>
<keyword evidence="4" id="KW-1003">Cell membrane</keyword>
<dbReference type="PANTHER" id="PTHR30485:SF0">
    <property type="entry name" value="NI_FE-HYDROGENASE 1 B-TYPE CYTOCHROME SUBUNIT-RELATED"/>
    <property type="match status" value="1"/>
</dbReference>
<evidence type="ECO:0000256" key="2">
    <source>
        <dbReference type="ARBA" id="ARBA00008622"/>
    </source>
</evidence>
<accession>A0A660L7A2</accession>
<dbReference type="Gene3D" id="1.20.950.20">
    <property type="entry name" value="Transmembrane di-heme cytochromes, Chain C"/>
    <property type="match status" value="1"/>
</dbReference>
<dbReference type="RefSeq" id="WP_170143476.1">
    <property type="nucleotide sequence ID" value="NZ_RBIJ01000001.1"/>
</dbReference>
<keyword evidence="3" id="KW-0813">Transport</keyword>
<keyword evidence="5" id="KW-0349">Heme</keyword>
<dbReference type="NCBIfam" id="TIGR02125">
    <property type="entry name" value="CytB-hydogenase"/>
    <property type="match status" value="1"/>
</dbReference>
<reference evidence="15 16" key="1">
    <citation type="submission" date="2018-10" db="EMBL/GenBank/DDBJ databases">
        <title>Genomic Encyclopedia of Type Strains, Phase IV (KMG-IV): sequencing the most valuable type-strain genomes for metagenomic binning, comparative biology and taxonomic classification.</title>
        <authorList>
            <person name="Goeker M."/>
        </authorList>
    </citation>
    <scope>NUCLEOTIDE SEQUENCE [LARGE SCALE GENOMIC DNA]</scope>
    <source>
        <strain evidence="15 16">DSM 22653</strain>
    </source>
</reference>
<evidence type="ECO:0000256" key="7">
    <source>
        <dbReference type="ARBA" id="ARBA00022723"/>
    </source>
</evidence>
<dbReference type="GO" id="GO:0009055">
    <property type="term" value="F:electron transfer activity"/>
    <property type="evidence" value="ECO:0007669"/>
    <property type="project" value="InterPro"/>
</dbReference>
<dbReference type="AlphaFoldDB" id="A0A660L7A2"/>
<comment type="subcellular location">
    <subcellularLocation>
        <location evidence="1">Cell membrane</location>
        <topology evidence="1">Multi-pass membrane protein</topology>
    </subcellularLocation>
</comment>
<keyword evidence="11 13" id="KW-0472">Membrane</keyword>
<keyword evidence="7" id="KW-0479">Metal-binding</keyword>
<dbReference type="PROSITE" id="PS00883">
    <property type="entry name" value="NI_HGENASE_CYTB_2"/>
    <property type="match status" value="1"/>
</dbReference>
<evidence type="ECO:0000256" key="6">
    <source>
        <dbReference type="ARBA" id="ARBA00022692"/>
    </source>
</evidence>
<feature type="transmembrane region" description="Helical" evidence="13">
    <location>
        <begin position="163"/>
        <end position="187"/>
    </location>
</feature>
<dbReference type="InterPro" id="IPR000516">
    <property type="entry name" value="Ni-dep_Hydgase_cyt-B"/>
</dbReference>
<dbReference type="Pfam" id="PF01292">
    <property type="entry name" value="Ni_hydr_CYTB"/>
    <property type="match status" value="1"/>
</dbReference>
<comment type="similarity">
    <text evidence="2">Belongs to the HupC/HyaC/HydC family.</text>
</comment>
<keyword evidence="10" id="KW-0408">Iron</keyword>
<dbReference type="GO" id="GO:0022904">
    <property type="term" value="P:respiratory electron transport chain"/>
    <property type="evidence" value="ECO:0007669"/>
    <property type="project" value="InterPro"/>
</dbReference>
<sequence>MAYELEARERAHRRADEGGERRRVAAPGVPEHRRPVVQDLGDGYVRVYVWELPVRVWHWINAFSIFTLFATGVYIGNPFVFPVPLIPGEAANFFMGWVRIVHFITGFVFAVAWVGRLYWLIWGNRYAAENPFTKEFWSGMWETLKFYLFLPNRKRHYVGHNPLAMFSYYALGVMSLIMVLTGFFMLFEPQLDTTWGKLVSWQFKVFGDAFTIRSIHHVVAWLIMIFVMVHVYMAIRDDFMERSGTLSSIFTGWKTAPKEAVAEELGRKLDVPVETSEALRN</sequence>
<dbReference type="InterPro" id="IPR016174">
    <property type="entry name" value="Di-haem_cyt_TM"/>
</dbReference>
<proteinExistence type="inferred from homology"/>
<keyword evidence="9 13" id="KW-1133">Transmembrane helix</keyword>
<keyword evidence="6 13" id="KW-0812">Transmembrane</keyword>
<evidence type="ECO:0000313" key="16">
    <source>
        <dbReference type="Proteomes" id="UP000267019"/>
    </source>
</evidence>
<protein>
    <submittedName>
        <fullName evidence="15">Ni/Fe-hydrogenase 1 B-type cytochrome subunit</fullName>
    </submittedName>
</protein>
<dbReference type="Proteomes" id="UP000267019">
    <property type="component" value="Unassembled WGS sequence"/>
</dbReference>
<gene>
    <name evidence="15" type="ORF">C7438_0360</name>
</gene>
<dbReference type="InterPro" id="IPR051542">
    <property type="entry name" value="Hydrogenase_cytochrome"/>
</dbReference>
<keyword evidence="16" id="KW-1185">Reference proteome</keyword>
<evidence type="ECO:0000259" key="14">
    <source>
        <dbReference type="Pfam" id="PF01292"/>
    </source>
</evidence>
<organism evidence="15 16">
    <name type="scientific">Brockia lithotrophica</name>
    <dbReference type="NCBI Taxonomy" id="933949"/>
    <lineage>
        <taxon>Bacteria</taxon>
        <taxon>Bacillati</taxon>
        <taxon>Bacillota</taxon>
        <taxon>Bacilli</taxon>
        <taxon>Bacillales</taxon>
        <taxon>Bacillales Family X. Incertae Sedis</taxon>
        <taxon>Brockia</taxon>
    </lineage>
</organism>
<dbReference type="GO" id="GO:0005886">
    <property type="term" value="C:plasma membrane"/>
    <property type="evidence" value="ECO:0007669"/>
    <property type="project" value="UniProtKB-SubCell"/>
</dbReference>
<evidence type="ECO:0000256" key="1">
    <source>
        <dbReference type="ARBA" id="ARBA00004651"/>
    </source>
</evidence>
<keyword evidence="8" id="KW-0249">Electron transport</keyword>
<comment type="caution">
    <text evidence="15">The sequence shown here is derived from an EMBL/GenBank/DDBJ whole genome shotgun (WGS) entry which is preliminary data.</text>
</comment>
<evidence type="ECO:0000256" key="8">
    <source>
        <dbReference type="ARBA" id="ARBA00022982"/>
    </source>
</evidence>
<evidence type="ECO:0000256" key="4">
    <source>
        <dbReference type="ARBA" id="ARBA00022475"/>
    </source>
</evidence>
<evidence type="ECO:0000256" key="5">
    <source>
        <dbReference type="ARBA" id="ARBA00022617"/>
    </source>
</evidence>